<dbReference type="Pfam" id="PF08284">
    <property type="entry name" value="RVP_2"/>
    <property type="match status" value="1"/>
</dbReference>
<evidence type="ECO:0000256" key="1">
    <source>
        <dbReference type="SAM" id="MobiDB-lite"/>
    </source>
</evidence>
<keyword evidence="3" id="KW-1185">Reference proteome</keyword>
<evidence type="ECO:0008006" key="4">
    <source>
        <dbReference type="Google" id="ProtNLM"/>
    </source>
</evidence>
<dbReference type="EMBL" id="JBANQN010000002">
    <property type="protein sequence ID" value="KAK6796401.1"/>
    <property type="molecule type" value="Genomic_DNA"/>
</dbReference>
<dbReference type="PANTHER" id="PTHR15503">
    <property type="entry name" value="LDOC1 RELATED"/>
    <property type="match status" value="1"/>
</dbReference>
<accession>A0AAN8U567</accession>
<dbReference type="AlphaFoldDB" id="A0AAN8U567"/>
<gene>
    <name evidence="2" type="ORF">RDI58_004102</name>
</gene>
<evidence type="ECO:0000313" key="2">
    <source>
        <dbReference type="EMBL" id="KAK6796401.1"/>
    </source>
</evidence>
<organism evidence="2 3">
    <name type="scientific">Solanum bulbocastanum</name>
    <name type="common">Wild potato</name>
    <dbReference type="NCBI Taxonomy" id="147425"/>
    <lineage>
        <taxon>Eukaryota</taxon>
        <taxon>Viridiplantae</taxon>
        <taxon>Streptophyta</taxon>
        <taxon>Embryophyta</taxon>
        <taxon>Tracheophyta</taxon>
        <taxon>Spermatophyta</taxon>
        <taxon>Magnoliopsida</taxon>
        <taxon>eudicotyledons</taxon>
        <taxon>Gunneridae</taxon>
        <taxon>Pentapetalae</taxon>
        <taxon>asterids</taxon>
        <taxon>lamiids</taxon>
        <taxon>Solanales</taxon>
        <taxon>Solanaceae</taxon>
        <taxon>Solanoideae</taxon>
        <taxon>Solaneae</taxon>
        <taxon>Solanum</taxon>
    </lineage>
</organism>
<dbReference type="CDD" id="cd00303">
    <property type="entry name" value="retropepsin_like"/>
    <property type="match status" value="1"/>
</dbReference>
<dbReference type="PANTHER" id="PTHR15503:SF45">
    <property type="entry name" value="RNA-DIRECTED DNA POLYMERASE HOMOLOG"/>
    <property type="match status" value="1"/>
</dbReference>
<comment type="caution">
    <text evidence="2">The sequence shown here is derived from an EMBL/GenBank/DDBJ whole genome shotgun (WGS) entry which is preliminary data.</text>
</comment>
<name>A0AAN8U567_SOLBU</name>
<evidence type="ECO:0000313" key="3">
    <source>
        <dbReference type="Proteomes" id="UP001371456"/>
    </source>
</evidence>
<dbReference type="InterPro" id="IPR032567">
    <property type="entry name" value="RTL1-rel"/>
</dbReference>
<reference evidence="2 3" key="1">
    <citation type="submission" date="2024-02" db="EMBL/GenBank/DDBJ databases">
        <title>de novo genome assembly of Solanum bulbocastanum strain 11H21.</title>
        <authorList>
            <person name="Hosaka A.J."/>
        </authorList>
    </citation>
    <scope>NUCLEOTIDE SEQUENCE [LARGE SCALE GENOMIC DNA]</scope>
    <source>
        <tissue evidence="2">Young leaves</tissue>
    </source>
</reference>
<sequence length="232" mass="25770">MDLSFSMGVELRVIRYMIIPSFEGRCDRSQYAGSIGESSPTVPSSSRGPQPPVGRGTSRDRRSGSGDGPNQVYALAGCQDSEASPYVVLCTLSIFSYDVYALIDLGDTLSYVNPFVAKKFVVEPELLHESFAILTSVGESVIARRVYYECLVTICGYETLANLIELEMVDFDVIISMDWLSSSYATVDCRVKVARFHLPVELVLEWKGNAMMPRGRFISYLKAYNFIDKGCL</sequence>
<dbReference type="Proteomes" id="UP001371456">
    <property type="component" value="Unassembled WGS sequence"/>
</dbReference>
<protein>
    <recommendedName>
        <fullName evidence="4">Gag-pol polyprotein</fullName>
    </recommendedName>
</protein>
<feature type="region of interest" description="Disordered" evidence="1">
    <location>
        <begin position="32"/>
        <end position="67"/>
    </location>
</feature>
<proteinExistence type="predicted"/>
<feature type="compositionally biased region" description="Polar residues" evidence="1">
    <location>
        <begin position="36"/>
        <end position="48"/>
    </location>
</feature>
<dbReference type="Gene3D" id="2.40.70.10">
    <property type="entry name" value="Acid Proteases"/>
    <property type="match status" value="1"/>
</dbReference>
<dbReference type="InterPro" id="IPR021109">
    <property type="entry name" value="Peptidase_aspartic_dom_sf"/>
</dbReference>